<comment type="caution">
    <text evidence="1">The sequence shown here is derived from an EMBL/GenBank/DDBJ whole genome shotgun (WGS) entry which is preliminary data.</text>
</comment>
<protein>
    <submittedName>
        <fullName evidence="1">Uncharacterized protein</fullName>
    </submittedName>
</protein>
<gene>
    <name evidence="1" type="ORF">CVT25_009042</name>
</gene>
<sequence>MEAGQPFEMGMDPLGILSRMRGNDLIHSMDNKVDCLHEEKEKNGKAKLTRIEPKNFAIGDVVRITVSFVAFMNRDKSVAMNTILKALTLVDPTSQIKNNEKVMNNSLVKIPKWTVIKRRRVYDKEKMTSRGLEDMTIIEDNN</sequence>
<organism evidence="1 2">
    <name type="scientific">Psilocybe cyanescens</name>
    <dbReference type="NCBI Taxonomy" id="93625"/>
    <lineage>
        <taxon>Eukaryota</taxon>
        <taxon>Fungi</taxon>
        <taxon>Dikarya</taxon>
        <taxon>Basidiomycota</taxon>
        <taxon>Agaricomycotina</taxon>
        <taxon>Agaricomycetes</taxon>
        <taxon>Agaricomycetidae</taxon>
        <taxon>Agaricales</taxon>
        <taxon>Agaricineae</taxon>
        <taxon>Strophariaceae</taxon>
        <taxon>Psilocybe</taxon>
    </lineage>
</organism>
<dbReference type="Proteomes" id="UP000283269">
    <property type="component" value="Unassembled WGS sequence"/>
</dbReference>
<reference evidence="1 2" key="1">
    <citation type="journal article" date="2018" name="Evol. Lett.">
        <title>Horizontal gene cluster transfer increased hallucinogenic mushroom diversity.</title>
        <authorList>
            <person name="Reynolds H.T."/>
            <person name="Vijayakumar V."/>
            <person name="Gluck-Thaler E."/>
            <person name="Korotkin H.B."/>
            <person name="Matheny P.B."/>
            <person name="Slot J.C."/>
        </authorList>
    </citation>
    <scope>NUCLEOTIDE SEQUENCE [LARGE SCALE GENOMIC DNA]</scope>
    <source>
        <strain evidence="1 2">2631</strain>
    </source>
</reference>
<dbReference type="OrthoDB" id="3067373at2759"/>
<name>A0A409XCP4_PSICY</name>
<dbReference type="AlphaFoldDB" id="A0A409XCP4"/>
<dbReference type="EMBL" id="NHYD01002063">
    <property type="protein sequence ID" value="PPQ88516.1"/>
    <property type="molecule type" value="Genomic_DNA"/>
</dbReference>
<accession>A0A409XCP4</accession>
<keyword evidence="2" id="KW-1185">Reference proteome</keyword>
<dbReference type="InParanoid" id="A0A409XCP4"/>
<evidence type="ECO:0000313" key="1">
    <source>
        <dbReference type="EMBL" id="PPQ88516.1"/>
    </source>
</evidence>
<evidence type="ECO:0000313" key="2">
    <source>
        <dbReference type="Proteomes" id="UP000283269"/>
    </source>
</evidence>
<proteinExistence type="predicted"/>